<evidence type="ECO:0000313" key="2">
    <source>
        <dbReference type="Proteomes" id="UP000324800"/>
    </source>
</evidence>
<name>A0A5J4UMU6_9EUKA</name>
<protein>
    <submittedName>
        <fullName evidence="1">Uncharacterized protein</fullName>
    </submittedName>
</protein>
<accession>A0A5J4UMU6</accession>
<evidence type="ECO:0000313" key="1">
    <source>
        <dbReference type="EMBL" id="KAA6371613.1"/>
    </source>
</evidence>
<proteinExistence type="predicted"/>
<comment type="caution">
    <text evidence="1">The sequence shown here is derived from an EMBL/GenBank/DDBJ whole genome shotgun (WGS) entry which is preliminary data.</text>
</comment>
<feature type="non-terminal residue" evidence="1">
    <location>
        <position position="121"/>
    </location>
</feature>
<gene>
    <name evidence="1" type="ORF">EZS28_032859</name>
</gene>
<sequence>MQGNAEARFQFSQPIPHVGLTLSASSSELDRYEHIQDDFKDSHECEAFYNFKESVIKVAYNGRIKAVISEQGHFDPKSHQLLNSAFWKFEPESDNLLQTVCILAQEVLMKTKCYKIGQRRI</sequence>
<reference evidence="1 2" key="1">
    <citation type="submission" date="2019-03" db="EMBL/GenBank/DDBJ databases">
        <title>Single cell metagenomics reveals metabolic interactions within the superorganism composed of flagellate Streblomastix strix and complex community of Bacteroidetes bacteria on its surface.</title>
        <authorList>
            <person name="Treitli S.C."/>
            <person name="Kolisko M."/>
            <person name="Husnik F."/>
            <person name="Keeling P."/>
            <person name="Hampl V."/>
        </authorList>
    </citation>
    <scope>NUCLEOTIDE SEQUENCE [LARGE SCALE GENOMIC DNA]</scope>
    <source>
        <strain evidence="1">ST1C</strain>
    </source>
</reference>
<dbReference type="EMBL" id="SNRW01014308">
    <property type="protein sequence ID" value="KAA6371613.1"/>
    <property type="molecule type" value="Genomic_DNA"/>
</dbReference>
<organism evidence="1 2">
    <name type="scientific">Streblomastix strix</name>
    <dbReference type="NCBI Taxonomy" id="222440"/>
    <lineage>
        <taxon>Eukaryota</taxon>
        <taxon>Metamonada</taxon>
        <taxon>Preaxostyla</taxon>
        <taxon>Oxymonadida</taxon>
        <taxon>Streblomastigidae</taxon>
        <taxon>Streblomastix</taxon>
    </lineage>
</organism>
<dbReference type="AlphaFoldDB" id="A0A5J4UMU6"/>
<dbReference type="Proteomes" id="UP000324800">
    <property type="component" value="Unassembled WGS sequence"/>
</dbReference>